<dbReference type="SUPFAM" id="SSF81660">
    <property type="entry name" value="Metal cation-transporting ATPase, ATP-binding domain N"/>
    <property type="match status" value="1"/>
</dbReference>
<gene>
    <name evidence="13" type="ORF">FOL47_009752</name>
</gene>
<dbReference type="InterPro" id="IPR018303">
    <property type="entry name" value="ATPase_P-typ_P_site"/>
</dbReference>
<evidence type="ECO:0000313" key="14">
    <source>
        <dbReference type="Proteomes" id="UP000591131"/>
    </source>
</evidence>
<dbReference type="OrthoDB" id="377733at2759"/>
<proteinExistence type="predicted"/>
<feature type="coiled-coil region" evidence="9">
    <location>
        <begin position="2101"/>
        <end position="2128"/>
    </location>
</feature>
<feature type="compositionally biased region" description="Polar residues" evidence="10">
    <location>
        <begin position="2598"/>
        <end position="2607"/>
    </location>
</feature>
<feature type="transmembrane region" description="Helical" evidence="11">
    <location>
        <begin position="417"/>
        <end position="440"/>
    </location>
</feature>
<keyword evidence="3" id="KW-0479">Metal-binding</keyword>
<comment type="caution">
    <text evidence="13">The sequence shown here is derived from an EMBL/GenBank/DDBJ whole genome shotgun (WGS) entry which is preliminary data.</text>
</comment>
<keyword evidence="8" id="KW-0863">Zinc-finger</keyword>
<dbReference type="GO" id="GO:0005886">
    <property type="term" value="C:plasma membrane"/>
    <property type="evidence" value="ECO:0007669"/>
    <property type="project" value="TreeGrafter"/>
</dbReference>
<dbReference type="SFLD" id="SFLDF00027">
    <property type="entry name" value="p-type_atpase"/>
    <property type="match status" value="1"/>
</dbReference>
<dbReference type="InterPro" id="IPR032630">
    <property type="entry name" value="P_typ_ATPase_c"/>
</dbReference>
<feature type="region of interest" description="Disordered" evidence="10">
    <location>
        <begin position="2655"/>
        <end position="2678"/>
    </location>
</feature>
<dbReference type="PROSITE" id="PS00154">
    <property type="entry name" value="ATPASE_E1_E2"/>
    <property type="match status" value="1"/>
</dbReference>
<keyword evidence="14" id="KW-1185">Reference proteome</keyword>
<feature type="region of interest" description="Disordered" evidence="10">
    <location>
        <begin position="1292"/>
        <end position="1321"/>
    </location>
</feature>
<dbReference type="InterPro" id="IPR032631">
    <property type="entry name" value="P-type_ATPase_N"/>
</dbReference>
<evidence type="ECO:0000256" key="8">
    <source>
        <dbReference type="PROSITE-ProRule" id="PRU00047"/>
    </source>
</evidence>
<dbReference type="InterPro" id="IPR001878">
    <property type="entry name" value="Znf_CCHC"/>
</dbReference>
<dbReference type="EMBL" id="JAAPAO010000070">
    <property type="protein sequence ID" value="KAF4674073.1"/>
    <property type="molecule type" value="Genomic_DNA"/>
</dbReference>
<dbReference type="SUPFAM" id="SSF56784">
    <property type="entry name" value="HAD-like"/>
    <property type="match status" value="1"/>
</dbReference>
<dbReference type="PANTHER" id="PTHR24092:SF218">
    <property type="entry name" value="PHOSPHOLIPID-TRANSPORTING ATPASE"/>
    <property type="match status" value="1"/>
</dbReference>
<feature type="region of interest" description="Disordered" evidence="10">
    <location>
        <begin position="567"/>
        <end position="593"/>
    </location>
</feature>
<dbReference type="InterPro" id="IPR023298">
    <property type="entry name" value="ATPase_P-typ_TM_dom_sf"/>
</dbReference>
<feature type="transmembrane region" description="Helical" evidence="11">
    <location>
        <begin position="1250"/>
        <end position="1270"/>
    </location>
</feature>
<feature type="region of interest" description="Disordered" evidence="10">
    <location>
        <begin position="1654"/>
        <end position="1799"/>
    </location>
</feature>
<dbReference type="InterPro" id="IPR023214">
    <property type="entry name" value="HAD_sf"/>
</dbReference>
<reference evidence="13 14" key="1">
    <citation type="submission" date="2020-04" db="EMBL/GenBank/DDBJ databases">
        <title>Perkinsus chesapeaki whole genome sequence.</title>
        <authorList>
            <person name="Bogema D.R."/>
        </authorList>
    </citation>
    <scope>NUCLEOTIDE SEQUENCE [LARGE SCALE GENOMIC DNA]</scope>
    <source>
        <strain evidence="13">ATCC PRA-425</strain>
    </source>
</reference>
<protein>
    <recommendedName>
        <fullName evidence="12">CCHC-type domain-containing protein</fullName>
    </recommendedName>
</protein>
<feature type="compositionally biased region" description="Basic residues" evidence="10">
    <location>
        <begin position="1587"/>
        <end position="1596"/>
    </location>
</feature>
<feature type="compositionally biased region" description="Basic and acidic residues" evidence="10">
    <location>
        <begin position="2502"/>
        <end position="2516"/>
    </location>
</feature>
<feature type="compositionally biased region" description="Pro residues" evidence="10">
    <location>
        <begin position="1768"/>
        <end position="1778"/>
    </location>
</feature>
<evidence type="ECO:0000256" key="3">
    <source>
        <dbReference type="ARBA" id="ARBA00022723"/>
    </source>
</evidence>
<feature type="compositionally biased region" description="Basic and acidic residues" evidence="10">
    <location>
        <begin position="1753"/>
        <end position="1767"/>
    </location>
</feature>
<evidence type="ECO:0000256" key="7">
    <source>
        <dbReference type="ARBA" id="ARBA00023136"/>
    </source>
</evidence>
<dbReference type="SUPFAM" id="SSF81653">
    <property type="entry name" value="Calcium ATPase, transduction domain A"/>
    <property type="match status" value="1"/>
</dbReference>
<dbReference type="InterPro" id="IPR023299">
    <property type="entry name" value="ATPase_P-typ_cyto_dom_N"/>
</dbReference>
<dbReference type="InterPro" id="IPR044492">
    <property type="entry name" value="P_typ_ATPase_HD_dom"/>
</dbReference>
<keyword evidence="6 11" id="KW-1133">Transmembrane helix</keyword>
<name>A0A7J6MR67_PERCH</name>
<evidence type="ECO:0000256" key="5">
    <source>
        <dbReference type="ARBA" id="ARBA00022967"/>
    </source>
</evidence>
<feature type="region of interest" description="Disordered" evidence="10">
    <location>
        <begin position="1569"/>
        <end position="1628"/>
    </location>
</feature>
<accession>A0A7J6MR67</accession>
<feature type="compositionally biased region" description="Acidic residues" evidence="10">
    <location>
        <begin position="2490"/>
        <end position="2501"/>
    </location>
</feature>
<evidence type="ECO:0000256" key="10">
    <source>
        <dbReference type="SAM" id="MobiDB-lite"/>
    </source>
</evidence>
<dbReference type="Proteomes" id="UP000591131">
    <property type="component" value="Unassembled WGS sequence"/>
</dbReference>
<feature type="coiled-coil region" evidence="9">
    <location>
        <begin position="2171"/>
        <end position="2212"/>
    </location>
</feature>
<feature type="region of interest" description="Disordered" evidence="10">
    <location>
        <begin position="2365"/>
        <end position="2396"/>
    </location>
</feature>
<feature type="region of interest" description="Disordered" evidence="10">
    <location>
        <begin position="973"/>
        <end position="1006"/>
    </location>
</feature>
<feature type="region of interest" description="Disordered" evidence="10">
    <location>
        <begin position="1344"/>
        <end position="1427"/>
    </location>
</feature>
<dbReference type="SFLD" id="SFLDS00003">
    <property type="entry name" value="Haloacid_Dehalogenase"/>
    <property type="match status" value="1"/>
</dbReference>
<evidence type="ECO:0000256" key="4">
    <source>
        <dbReference type="ARBA" id="ARBA00022842"/>
    </source>
</evidence>
<comment type="subcellular location">
    <subcellularLocation>
        <location evidence="1">Membrane</location>
        <topology evidence="1">Multi-pass membrane protein</topology>
    </subcellularLocation>
</comment>
<dbReference type="GO" id="GO:0008270">
    <property type="term" value="F:zinc ion binding"/>
    <property type="evidence" value="ECO:0007669"/>
    <property type="project" value="UniProtKB-KW"/>
</dbReference>
<feature type="region of interest" description="Disordered" evidence="10">
    <location>
        <begin position="648"/>
        <end position="667"/>
    </location>
</feature>
<evidence type="ECO:0000256" key="9">
    <source>
        <dbReference type="SAM" id="Coils"/>
    </source>
</evidence>
<dbReference type="PRINTS" id="PR00119">
    <property type="entry name" value="CATATPASE"/>
</dbReference>
<feature type="region of interest" description="Disordered" evidence="10">
    <location>
        <begin position="2995"/>
        <end position="3086"/>
    </location>
</feature>
<evidence type="ECO:0000256" key="1">
    <source>
        <dbReference type="ARBA" id="ARBA00004141"/>
    </source>
</evidence>
<dbReference type="Pfam" id="PF13246">
    <property type="entry name" value="Cation_ATPase"/>
    <property type="match status" value="1"/>
</dbReference>
<feature type="compositionally biased region" description="Low complexity" evidence="10">
    <location>
        <begin position="1414"/>
        <end position="1427"/>
    </location>
</feature>
<dbReference type="GO" id="GO:0045332">
    <property type="term" value="P:phospholipid translocation"/>
    <property type="evidence" value="ECO:0007669"/>
    <property type="project" value="TreeGrafter"/>
</dbReference>
<dbReference type="PROSITE" id="PS50158">
    <property type="entry name" value="ZF_CCHC"/>
    <property type="match status" value="1"/>
</dbReference>
<dbReference type="Pfam" id="PF16209">
    <property type="entry name" value="PhoLip_ATPase_N"/>
    <property type="match status" value="1"/>
</dbReference>
<keyword evidence="8" id="KW-0862">Zinc</keyword>
<evidence type="ECO:0000259" key="12">
    <source>
        <dbReference type="PROSITE" id="PS50158"/>
    </source>
</evidence>
<dbReference type="PANTHER" id="PTHR24092">
    <property type="entry name" value="PROBABLE PHOSPHOLIPID-TRANSPORTING ATPASE"/>
    <property type="match status" value="1"/>
</dbReference>
<feature type="compositionally biased region" description="Low complexity" evidence="10">
    <location>
        <begin position="1292"/>
        <end position="1303"/>
    </location>
</feature>
<dbReference type="Gene3D" id="3.40.1110.10">
    <property type="entry name" value="Calcium-transporting ATPase, cytoplasmic domain N"/>
    <property type="match status" value="1"/>
</dbReference>
<feature type="transmembrane region" description="Helical" evidence="11">
    <location>
        <begin position="460"/>
        <end position="481"/>
    </location>
</feature>
<feature type="region of interest" description="Disordered" evidence="10">
    <location>
        <begin position="2598"/>
        <end position="2636"/>
    </location>
</feature>
<dbReference type="NCBIfam" id="TIGR01494">
    <property type="entry name" value="ATPase_P-type"/>
    <property type="match status" value="1"/>
</dbReference>
<organism evidence="13 14">
    <name type="scientific">Perkinsus chesapeaki</name>
    <name type="common">Clam parasite</name>
    <name type="synonym">Perkinsus andrewsi</name>
    <dbReference type="NCBI Taxonomy" id="330153"/>
    <lineage>
        <taxon>Eukaryota</taxon>
        <taxon>Sar</taxon>
        <taxon>Alveolata</taxon>
        <taxon>Perkinsozoa</taxon>
        <taxon>Perkinsea</taxon>
        <taxon>Perkinsida</taxon>
        <taxon>Perkinsidae</taxon>
        <taxon>Perkinsus</taxon>
    </lineage>
</organism>
<feature type="compositionally biased region" description="Polar residues" evidence="10">
    <location>
        <begin position="1310"/>
        <end position="1321"/>
    </location>
</feature>
<evidence type="ECO:0000256" key="6">
    <source>
        <dbReference type="ARBA" id="ARBA00022989"/>
    </source>
</evidence>
<feature type="region of interest" description="Disordered" evidence="10">
    <location>
        <begin position="2287"/>
        <end position="2314"/>
    </location>
</feature>
<feature type="compositionally biased region" description="Low complexity" evidence="10">
    <location>
        <begin position="1722"/>
        <end position="1734"/>
    </location>
</feature>
<dbReference type="Gene3D" id="3.40.50.1000">
    <property type="entry name" value="HAD superfamily/HAD-like"/>
    <property type="match status" value="1"/>
</dbReference>
<dbReference type="GO" id="GO:0140326">
    <property type="term" value="F:ATPase-coupled intramembrane lipid transporter activity"/>
    <property type="evidence" value="ECO:0007669"/>
    <property type="project" value="TreeGrafter"/>
</dbReference>
<keyword evidence="5" id="KW-1278">Translocase</keyword>
<feature type="coiled-coil region" evidence="9">
    <location>
        <begin position="2727"/>
        <end position="2761"/>
    </location>
</feature>
<dbReference type="InterPro" id="IPR008250">
    <property type="entry name" value="ATPase_P-typ_transduc_dom_A_sf"/>
</dbReference>
<dbReference type="SUPFAM" id="SSF81665">
    <property type="entry name" value="Calcium ATPase, transmembrane domain M"/>
    <property type="match status" value="1"/>
</dbReference>
<keyword evidence="7 11" id="KW-0472">Membrane</keyword>
<feature type="compositionally biased region" description="Polar residues" evidence="10">
    <location>
        <begin position="3014"/>
        <end position="3023"/>
    </location>
</feature>
<feature type="region of interest" description="Disordered" evidence="10">
    <location>
        <begin position="2490"/>
        <end position="2516"/>
    </location>
</feature>
<dbReference type="GO" id="GO:0003676">
    <property type="term" value="F:nucleic acid binding"/>
    <property type="evidence" value="ECO:0007669"/>
    <property type="project" value="InterPro"/>
</dbReference>
<sequence length="3105" mass="346951">MLTGNAVGGCDSGERHRSVELGTDWLSFNRQRGAWSVTDKVVYQSKRLNLCMDTIDNIKQYFNIGTVGSRKASILQQHFRTVTIGTPCHLYNGNSVSTRRYSWWTFGPLSLLFQFRRLANCYFLLGAIVVSLPDVGSLNPIAAILPLAFVLIVSIAREFVEEWLAYNRDKETNRGLTRRVNDNGTIDKVQWSSLFPGDVIMVREMEPSPADMVLLLSSHGSDPKRGCVAYMETSNLDGETNLKTRQAPKAVKDVMSGRKRRAGPLWGAQTIPTQNVGDNTDMGCGYTGSPKGGNGIPEDHQQDDEHHLLKRQSTRYIANNEPLAGLINTMSMQFEAPSADLIKFKGSISPLSNTEDEGTIEGLTMDNLLLRGCTLKNTPWAIGVVVYAGHESRFMISNHGGFCPAKRSTVDIAMNKYVLTLFILQAILCALATGLFAIFPAPSSFDYPWYLVGLSSQNRIVNYLSYFVLLNTLIPVSLWVAGEVLRVAQAFLIEWDNGLYDPERNLAARCNSKSIHEELGMITNIFTDKTGTLTCNKMEFKGAAVGGVLYSTEFKQIGISHKHEMTNGGGDIVGEGGGGSGSTSSSIPPQRPLLPAGPFDNPPKFSGVLPCSDELVKIMRIALSKEGPHSTLHDFLFALSVNHTCERAQAPSMPDPEYPDRDTSNTTNAGCLTGVFKKYKRRAHRGADEVVEEEQEEDMSGRAIVRSIDNSKGQAEGMGDVMYQGTSPDESALVSAAGYFGIRFIDRTPDRIDIALIEEDIIWKVNLLHVVEFTSNRRMMSVVVTDSSNTENTPDKDVYVYTKGADSSVLPKCGGGTNKDTMEHTQRYVKRFADQGYRTLCVAMRKMKWSEWCVIADEISHIQEDLSNREERMAVLDNTMIEVDLTLLGCTAVEDKLQEGVPETIEALRAAGITVAMITGDKRETAINIAASCKLISNTDNVYTMLSQQSLFGGGNFISLKTLKDLMGNDELAGDEWSSSNNNATKRTRGSGSSNNSVTTNPQGIWELTDEGKDIKDQIVMAKGDDKSRNAAAAFRQLSQNTRSYEDLMACRHVSNEGLHQLTATAAVQKSIHDDDDDDVVGNNSSTTTVPASFSLVIDGANLANLLEHDKSRDKLLKVLQHPQCESAVFCRVNPKQKGQIVSLAKDNIKGRCSVLAIGDGANDINMIQKAHVGVGIFGQEGYQAAGMADYAISSFKDLYRLLFYHGRWNYERNTHFINIFIYKNYLFTLCQFWFGIVSQFSGQTVFSSFYVMVYNSVFCIVPIFIAALFDHDIHPDLDGPPPVGCGVGTSFMSSSSSPSSTTLDPDASGSIQGNTTPSPSTAAALLESLSYDDDASHETLVRGLFHSDTPPPPSPSPNQQLTTDQHHHHQQQARTSQSDDDSFSVTPAPSSGVTPTEDPTPDEGGGTRSTLTSVSESHVSISSGEVAQHTGELPYLAAYLKKHPDASHFTKQHTNRASSGGGRYWEKPADKAVCWVCLGLHDSSVCSRKRCFRCAQEGHGSAECSSSLWCNTCRKQGHNTPDTCPTTAYRMSLDPRYHSSLRCMVCGSKGHLLCGAYTNIVQYPRTPSRYNRSYDDDDDDYSTRGYRTRRHRSRSHSQEGGGRSDRYREHYRHRTPPPLPARSSRRWEYDTPAAAAGASDRYSITPAALGSLDEVMSSSSVSSRRSHRYDMNTSPPYGTRRYEMDATPPPSSSSSSARGGGGGGYSQYRYNNRETLPVTGYSPQQQQHQSPYSTGGGYRIPHQQSDMGSNRYRYDNNRTGPYERRTPPPPPPQPSPQPSRYRHYEGHERYGGGSHGGGWNVDDRIGGGSGVDGVMIDDNNNNGVILKPDNDNRSMRDTQQEQEELRYRKELEVDVGCNDDEVRVMEVWYWTDKGTFERERLFEDITQSNKRPRLVMPLEVFEYNAKAYIQLEEMLKGTSSRLDSTEKLLQKCRIGYFKELAHLRDMLNVARMEIVKLEEATAAANTGGGLATSATKYQGGGRSMHMQAARMERFEKYVKSTEVHFFDILETLESDLKEVLEDAVRLMMRKILKDNFIMKERLAALGDTDDDDSDNEPLDKIRNMLHMIIENEVGNIEQIFEVLLELAGGGGGGVLNNNNDDDSDNRIGELEAELKAMQEENARLVMVADEEREVTRRIRQEAAMAERRLIQLQGKGREGEVEGIREQQGRSYSEDDMKIVEDKLERLEIELERSKEECTILKGELKEAKKEREGKDDDDDDINNAITVETIGKEKEKDMLVKQQQQQIEGSLIEEKRLRGEVEEEYKEIKARLEGEIERLKGEVEEANKRRQEEGEGVVTGREGMATRGVEGEVMGKSKGEVIGVDIGIETDYNTERDYSDDEYNRLIEDNKMMKDKIERMIVEHRRQQQQQQQQQEEEEQQHEATATTSGVIPQATDGGIKEEEVKVVEDMRGDGDGDNRKDNEVLLSIFNEWLRHEYGSISKGMDVILEHTSSSSSLGAFTRTLDKLGYTRRMVQYLLEEAGVEYNDVETEAEEEEEAKGEREVNKSAEESSRMDDIERVEMVRTIRAQERVMEELKADIQFERTIAQEQLEEVKGVFAQQLYEVIDDVREAATGGATSPAAAAAGIARTTIGQHSPYNLNTQSRPPPLALIPEGQGQKEEEEEDIGYPSPIDSVLSASQRTFEKSLLEMAKERRNSSSIHNRTGPMTPSLGRKPGMLTPLAMQDRAKQSVMGVELNSMKRRWSRATNQLDEVKFERDWLASKALKALAKLKEAKNELATLRREIMKYQRKVRSLRKAVKIVHRYYKNLPISKKNWVKLVEDWSARIPVECLNSDDDEGKEEEETHRGRLGHYWSRRIKKDRRLSDTGSIDLELNDVIRNRADSFSEQDELNAPYTMRLELTRGVGLKRWQMLHADGHFRQRREEAALSKHALQFAHKARELHTRLQHHDSGLEHAYTTAPLSPTVIDLMSQLESSTKRDRIHSGSPPGSPAQRRRPPPIRFSGATAPAAAAAVRIKIPLAEGKGTTPFLFANPVGDYHHPSQKKERRRSSLPSYRSDPQSPIRMRLKRSNSTEQDRRSPKTKPALSIESRTRLGISATTASITLPPIGRHHNHGPSSPPSVIRSTQQWIEIARAHHHSPNT</sequence>
<keyword evidence="2 11" id="KW-0812">Transmembrane</keyword>
<dbReference type="GO" id="GO:0005524">
    <property type="term" value="F:ATP binding"/>
    <property type="evidence" value="ECO:0007669"/>
    <property type="project" value="InterPro"/>
</dbReference>
<feature type="region of interest" description="Disordered" evidence="10">
    <location>
        <begin position="2936"/>
        <end position="2969"/>
    </location>
</feature>
<dbReference type="Pfam" id="PF16212">
    <property type="entry name" value="PhoLip_ATPase_C"/>
    <property type="match status" value="1"/>
</dbReference>
<keyword evidence="9" id="KW-0175">Coiled coil</keyword>
<dbReference type="GO" id="GO:0016887">
    <property type="term" value="F:ATP hydrolysis activity"/>
    <property type="evidence" value="ECO:0007669"/>
    <property type="project" value="InterPro"/>
</dbReference>
<dbReference type="Gene3D" id="2.70.150.10">
    <property type="entry name" value="Calcium-transporting ATPase, cytoplasmic transduction domain A"/>
    <property type="match status" value="1"/>
</dbReference>
<evidence type="ECO:0000313" key="13">
    <source>
        <dbReference type="EMBL" id="KAF4674073.1"/>
    </source>
</evidence>
<dbReference type="InterPro" id="IPR001757">
    <property type="entry name" value="P_typ_ATPase"/>
</dbReference>
<dbReference type="SFLD" id="SFLDG00002">
    <property type="entry name" value="C1.7:_P-type_atpase_like"/>
    <property type="match status" value="1"/>
</dbReference>
<feature type="compositionally biased region" description="Polar residues" evidence="10">
    <location>
        <begin position="1384"/>
        <end position="1395"/>
    </location>
</feature>
<feature type="compositionally biased region" description="Gly residues" evidence="10">
    <location>
        <begin position="567"/>
        <end position="581"/>
    </location>
</feature>
<evidence type="ECO:0000256" key="11">
    <source>
        <dbReference type="SAM" id="Phobius"/>
    </source>
</evidence>
<feature type="domain" description="CCHC-type" evidence="12">
    <location>
        <begin position="1491"/>
        <end position="1505"/>
    </location>
</feature>
<keyword evidence="4" id="KW-0460">Magnesium</keyword>
<evidence type="ECO:0000256" key="2">
    <source>
        <dbReference type="ARBA" id="ARBA00022692"/>
    </source>
</evidence>
<feature type="compositionally biased region" description="Polar residues" evidence="10">
    <location>
        <begin position="2660"/>
        <end position="2670"/>
    </location>
</feature>
<dbReference type="InterPro" id="IPR036412">
    <property type="entry name" value="HAD-like_sf"/>
</dbReference>